<dbReference type="Proteomes" id="UP000503320">
    <property type="component" value="Chromosome"/>
</dbReference>
<comment type="similarity">
    <text evidence="1">Belongs to the UPF0149 family.</text>
</comment>
<dbReference type="Pfam" id="PF03695">
    <property type="entry name" value="UPF0149"/>
    <property type="match status" value="1"/>
</dbReference>
<dbReference type="InterPro" id="IPR011978">
    <property type="entry name" value="YgfB-like"/>
</dbReference>
<dbReference type="NCBIfam" id="TIGR02292">
    <property type="entry name" value="ygfB_yecA"/>
    <property type="match status" value="1"/>
</dbReference>
<dbReference type="SUPFAM" id="SSF101327">
    <property type="entry name" value="YgfB-like"/>
    <property type="match status" value="1"/>
</dbReference>
<name>A0A6M3HWI1_9GAMM</name>
<dbReference type="RefSeq" id="WP_172106555.1">
    <property type="nucleotide sequence ID" value="NZ_CP038017.1"/>
</dbReference>
<sequence length="179" mass="20148">MQKNKKPNFEDINEALKVMQALPTASEAHGLLCALFSFGAEVKFTAWSDSLMTKSLEEGDIIAASALQTMKELYDFTKNQFDEKGLSFDLFIPGDEESLSYRAEGLSHWIKGFLSGVGLFGLDYENAESKEVKEAIYDLMQISYMDYSSLEDNDTSESDFLELLEYTRVAVLLIDSEKV</sequence>
<dbReference type="PANTHER" id="PTHR37528">
    <property type="entry name" value="UPF0149 PROTEIN YGFB"/>
    <property type="match status" value="1"/>
</dbReference>
<evidence type="ECO:0000256" key="1">
    <source>
        <dbReference type="ARBA" id="ARBA00038308"/>
    </source>
</evidence>
<protein>
    <submittedName>
        <fullName evidence="2">UPF0149 family protein</fullName>
    </submittedName>
</protein>
<dbReference type="EMBL" id="CP038017">
    <property type="protein sequence ID" value="QIV94401.1"/>
    <property type="molecule type" value="Genomic_DNA"/>
</dbReference>
<dbReference type="PANTHER" id="PTHR37528:SF1">
    <property type="entry name" value="UPF0149 PROTEIN YGFB"/>
    <property type="match status" value="1"/>
</dbReference>
<dbReference type="KEGG" id="afri:E3E15_03110"/>
<organism evidence="2 3">
    <name type="scientific">Allofrancisella frigidaquae</name>
    <dbReference type="NCBI Taxonomy" id="1085644"/>
    <lineage>
        <taxon>Bacteria</taxon>
        <taxon>Pseudomonadati</taxon>
        <taxon>Pseudomonadota</taxon>
        <taxon>Gammaproteobacteria</taxon>
        <taxon>Thiotrichales</taxon>
        <taxon>Francisellaceae</taxon>
        <taxon>Allofrancisella</taxon>
    </lineage>
</organism>
<keyword evidence="3" id="KW-1185">Reference proteome</keyword>
<evidence type="ECO:0000313" key="2">
    <source>
        <dbReference type="EMBL" id="QIV94401.1"/>
    </source>
</evidence>
<gene>
    <name evidence="2" type="ORF">E3E15_03110</name>
</gene>
<dbReference type="GO" id="GO:0005829">
    <property type="term" value="C:cytosol"/>
    <property type="evidence" value="ECO:0007669"/>
    <property type="project" value="TreeGrafter"/>
</dbReference>
<evidence type="ECO:0000313" key="3">
    <source>
        <dbReference type="Proteomes" id="UP000503320"/>
    </source>
</evidence>
<accession>A0A6M3HWI1</accession>
<dbReference type="Gene3D" id="1.20.120.740">
    <property type="entry name" value="YgfB uncharacterised protein family UPF0149, PF03695"/>
    <property type="match status" value="1"/>
</dbReference>
<dbReference type="InterPro" id="IPR036255">
    <property type="entry name" value="YgfB-like_sf"/>
</dbReference>
<reference evidence="2 3" key="1">
    <citation type="submission" date="2019-03" db="EMBL/GenBank/DDBJ databases">
        <title>Complete Genome Sequence of Allofrancisella frigidaquae Strain SYSU 10HL1970 Isolated from Water-Cooling Systems in China.</title>
        <authorList>
            <person name="Ohrman C."/>
            <person name="Uneklint I."/>
            <person name="Sjodin A."/>
        </authorList>
    </citation>
    <scope>NUCLEOTIDE SEQUENCE [LARGE SCALE GENOMIC DNA]</scope>
    <source>
        <strain evidence="2 3">SYSU 10HL1970</strain>
    </source>
</reference>
<dbReference type="AlphaFoldDB" id="A0A6M3HWI1"/>
<proteinExistence type="inferred from homology"/>